<dbReference type="Pfam" id="PF12998">
    <property type="entry name" value="ING"/>
    <property type="match status" value="1"/>
</dbReference>
<comment type="caution">
    <text evidence="2">The sequence shown here is derived from an EMBL/GenBank/DDBJ whole genome shotgun (WGS) entry which is preliminary data.</text>
</comment>
<dbReference type="CDD" id="cd16858">
    <property type="entry name" value="ING_ING3_Yng2p"/>
    <property type="match status" value="1"/>
</dbReference>
<name>A0A9P6J1X3_9FUNG</name>
<proteinExistence type="predicted"/>
<dbReference type="EMBL" id="JAAAHW010006557">
    <property type="protein sequence ID" value="KAF9958554.1"/>
    <property type="molecule type" value="Genomic_DNA"/>
</dbReference>
<dbReference type="Proteomes" id="UP000749646">
    <property type="component" value="Unassembled WGS sequence"/>
</dbReference>
<reference evidence="2" key="1">
    <citation type="journal article" date="2020" name="Fungal Divers.">
        <title>Resolving the Mortierellaceae phylogeny through synthesis of multi-gene phylogenetics and phylogenomics.</title>
        <authorList>
            <person name="Vandepol N."/>
            <person name="Liber J."/>
            <person name="Desiro A."/>
            <person name="Na H."/>
            <person name="Kennedy M."/>
            <person name="Barry K."/>
            <person name="Grigoriev I.V."/>
            <person name="Miller A.N."/>
            <person name="O'Donnell K."/>
            <person name="Stajich J.E."/>
            <person name="Bonito G."/>
        </authorList>
    </citation>
    <scope>NUCLEOTIDE SEQUENCE</scope>
    <source>
        <strain evidence="2">MES-2147</strain>
    </source>
</reference>
<keyword evidence="3" id="KW-1185">Reference proteome</keyword>
<accession>A0A9P6J1X3</accession>
<evidence type="ECO:0000259" key="1">
    <source>
        <dbReference type="Pfam" id="PF12998"/>
    </source>
</evidence>
<evidence type="ECO:0000313" key="2">
    <source>
        <dbReference type="EMBL" id="KAF9958554.1"/>
    </source>
</evidence>
<sequence>MMPVTNPPMTAGEFLEEYIESLENLPSEVQQGLQELRRADEQYFDLRDEYRSHWKKYIKTGKRLSTPATEDPALVSARIAIEKEYCAAIKRVDQKIDISSKLYEL</sequence>
<evidence type="ECO:0000313" key="3">
    <source>
        <dbReference type="Proteomes" id="UP000749646"/>
    </source>
</evidence>
<organism evidence="2 3">
    <name type="scientific">Modicella reniformis</name>
    <dbReference type="NCBI Taxonomy" id="1440133"/>
    <lineage>
        <taxon>Eukaryota</taxon>
        <taxon>Fungi</taxon>
        <taxon>Fungi incertae sedis</taxon>
        <taxon>Mucoromycota</taxon>
        <taxon>Mortierellomycotina</taxon>
        <taxon>Mortierellomycetes</taxon>
        <taxon>Mortierellales</taxon>
        <taxon>Mortierellaceae</taxon>
        <taxon>Modicella</taxon>
    </lineage>
</organism>
<dbReference type="InterPro" id="IPR024610">
    <property type="entry name" value="ING_N_histone-binding"/>
</dbReference>
<feature type="non-terminal residue" evidence="2">
    <location>
        <position position="105"/>
    </location>
</feature>
<protein>
    <recommendedName>
        <fullName evidence="1">Inhibitor of growth protein N-terminal histone-binding domain-containing protein</fullName>
    </recommendedName>
</protein>
<dbReference type="Gene3D" id="6.10.140.1740">
    <property type="match status" value="1"/>
</dbReference>
<feature type="domain" description="Inhibitor of growth protein N-terminal histone-binding" evidence="1">
    <location>
        <begin position="14"/>
        <end position="105"/>
    </location>
</feature>
<gene>
    <name evidence="2" type="ORF">BGZ65_001354</name>
</gene>
<dbReference type="AlphaFoldDB" id="A0A9P6J1X3"/>
<dbReference type="OrthoDB" id="5411773at2759"/>